<dbReference type="GO" id="GO:0005524">
    <property type="term" value="F:ATP binding"/>
    <property type="evidence" value="ECO:0007669"/>
    <property type="project" value="UniProtKB-KW"/>
</dbReference>
<dbReference type="GO" id="GO:0005737">
    <property type="term" value="C:cytoplasm"/>
    <property type="evidence" value="ECO:0007669"/>
    <property type="project" value="UniProtKB-SubCell"/>
</dbReference>
<name>A0A1M4VMG3_MARH1</name>
<evidence type="ECO:0000259" key="9">
    <source>
        <dbReference type="SMART" id="SM00382"/>
    </source>
</evidence>
<sequence length="441" mass="48456">MMKDYNEIYENINRKIQTIDLFSLEGIVDRITGVVIESKGPDVSLGDLCSITLRNGNTALCEVVGFIGNKVLLMPFEDIHGLYVGAKVKRLNRKVSIGITQNLLGRVLDGIGRPIDGKSLSVDKYRSIYSPPPNPLIRRKIEEPLSVGVKAIDGLITLGKGQRIGIFAGSGVGKSTLLGMIARNTSADINVISLIGERGREVREFIERDLGEEGLRRSVVVVSTSDQPALMRTKALLSATTIAEFFRDMGYNVMLMVDSLTRWAMAQREIGLSIGEPPATRGYTPSVFADLPKILERAGNSDKGSITAIYTVLVEGDDFNEPISDTVRGIVDGHIILSRRLAESSHYPAIDVLASISRLMSAVVSSEHLDAAYIVRDIMATYNDAKDLIEVGAYKEGTNKKIDIAKREIENINAFLKQGTFERPTFEEIVDQLKKLAEKLK</sequence>
<dbReference type="GO" id="GO:0071973">
    <property type="term" value="P:bacterial-type flagellum-dependent cell motility"/>
    <property type="evidence" value="ECO:0007669"/>
    <property type="project" value="InterPro"/>
</dbReference>
<evidence type="ECO:0000256" key="2">
    <source>
        <dbReference type="ARBA" id="ARBA00022448"/>
    </source>
</evidence>
<dbReference type="GO" id="GO:0030257">
    <property type="term" value="C:type III protein secretion system complex"/>
    <property type="evidence" value="ECO:0007669"/>
    <property type="project" value="InterPro"/>
</dbReference>
<dbReference type="PROSITE" id="PS00152">
    <property type="entry name" value="ATPASE_ALPHA_BETA"/>
    <property type="match status" value="1"/>
</dbReference>
<dbReference type="InterPro" id="IPR027417">
    <property type="entry name" value="P-loop_NTPase"/>
</dbReference>
<dbReference type="FunFam" id="3.40.50.12240:FF:000002">
    <property type="entry name" value="Flagellum-specific ATP synthase FliI"/>
    <property type="match status" value="1"/>
</dbReference>
<dbReference type="EMBL" id="FQUI01000012">
    <property type="protein sequence ID" value="SHE70261.1"/>
    <property type="molecule type" value="Genomic_DNA"/>
</dbReference>
<dbReference type="CDD" id="cd18117">
    <property type="entry name" value="ATP-synt_flagellum-secretory_path_III_N"/>
    <property type="match status" value="1"/>
</dbReference>
<dbReference type="InterPro" id="IPR022425">
    <property type="entry name" value="FliI_clade2"/>
</dbReference>
<keyword evidence="4" id="KW-0547">Nucleotide-binding</keyword>
<reference evidence="10" key="1">
    <citation type="submission" date="2016-11" db="EMBL/GenBank/DDBJ databases">
        <authorList>
            <person name="Varghese N."/>
            <person name="Submissions S."/>
        </authorList>
    </citation>
    <scope>NUCLEOTIDE SEQUENCE [LARGE SCALE GENOMIC DNA]</scope>
    <source>
        <strain evidence="10">DSM 16785</strain>
    </source>
</reference>
<dbReference type="Pfam" id="PF18269">
    <property type="entry name" value="T3SS_ATPase_C"/>
    <property type="match status" value="1"/>
</dbReference>
<dbReference type="SUPFAM" id="SSF52540">
    <property type="entry name" value="P-loop containing nucleoside triphosphate hydrolases"/>
    <property type="match status" value="1"/>
</dbReference>
<dbReference type="GO" id="GO:0044780">
    <property type="term" value="P:bacterial-type flagellum assembly"/>
    <property type="evidence" value="ECO:0007669"/>
    <property type="project" value="InterPro"/>
</dbReference>
<dbReference type="NCBIfam" id="TIGR03497">
    <property type="entry name" value="FliI_clade2"/>
    <property type="match status" value="1"/>
</dbReference>
<dbReference type="NCBIfam" id="TIGR01026">
    <property type="entry name" value="fliI_yscN"/>
    <property type="match status" value="1"/>
</dbReference>
<feature type="domain" description="AAA+ ATPase" evidence="9">
    <location>
        <begin position="160"/>
        <end position="341"/>
    </location>
</feature>
<dbReference type="CDD" id="cd01136">
    <property type="entry name" value="ATPase_flagellum-secretory_path_III"/>
    <property type="match status" value="1"/>
</dbReference>
<dbReference type="InterPro" id="IPR040627">
    <property type="entry name" value="T3SS_ATPase_C"/>
</dbReference>
<keyword evidence="11" id="KW-1185">Reference proteome</keyword>
<dbReference type="InterPro" id="IPR050053">
    <property type="entry name" value="ATPase_alpha/beta_chains"/>
</dbReference>
<keyword evidence="2" id="KW-0813">Transport</keyword>
<dbReference type="InterPro" id="IPR004100">
    <property type="entry name" value="ATPase_F1/V1/A1_a/bsu_N"/>
</dbReference>
<evidence type="ECO:0000313" key="11">
    <source>
        <dbReference type="Proteomes" id="UP000184334"/>
    </source>
</evidence>
<keyword evidence="3" id="KW-0963">Cytoplasm</keyword>
<dbReference type="InterPro" id="IPR000194">
    <property type="entry name" value="ATPase_F1/V1/A1_a/bsu_nucl-bd"/>
</dbReference>
<dbReference type="SMART" id="SM00382">
    <property type="entry name" value="AAA"/>
    <property type="match status" value="1"/>
</dbReference>
<proteinExistence type="predicted"/>
<dbReference type="InterPro" id="IPR005714">
    <property type="entry name" value="ATPase_T3SS_FliI/YscN"/>
</dbReference>
<comment type="subcellular location">
    <subcellularLocation>
        <location evidence="1">Cytoplasm</location>
    </subcellularLocation>
</comment>
<evidence type="ECO:0000256" key="7">
    <source>
        <dbReference type="ARBA" id="ARBA00022967"/>
    </source>
</evidence>
<dbReference type="PANTHER" id="PTHR15184:SF9">
    <property type="entry name" value="SPI-1 TYPE 3 SECRETION SYSTEM ATPASE"/>
    <property type="match status" value="1"/>
</dbReference>
<keyword evidence="6" id="KW-0653">Protein transport</keyword>
<evidence type="ECO:0000256" key="1">
    <source>
        <dbReference type="ARBA" id="ARBA00004496"/>
    </source>
</evidence>
<dbReference type="AlphaFoldDB" id="A0A1M4VMG3"/>
<dbReference type="Pfam" id="PF00006">
    <property type="entry name" value="ATP-synt_ab"/>
    <property type="match status" value="1"/>
</dbReference>
<dbReference type="InterPro" id="IPR003593">
    <property type="entry name" value="AAA+_ATPase"/>
</dbReference>
<dbReference type="Gene3D" id="3.40.50.12240">
    <property type="match status" value="1"/>
</dbReference>
<keyword evidence="5" id="KW-0067">ATP-binding</keyword>
<evidence type="ECO:0000313" key="10">
    <source>
        <dbReference type="EMBL" id="SHE70261.1"/>
    </source>
</evidence>
<evidence type="ECO:0000256" key="4">
    <source>
        <dbReference type="ARBA" id="ARBA00022741"/>
    </source>
</evidence>
<dbReference type="Proteomes" id="UP000184334">
    <property type="component" value="Unassembled WGS sequence"/>
</dbReference>
<evidence type="ECO:0000256" key="3">
    <source>
        <dbReference type="ARBA" id="ARBA00022490"/>
    </source>
</evidence>
<comment type="caution">
    <text evidence="10">The sequence shown here is derived from an EMBL/GenBank/DDBJ whole genome shotgun (WGS) entry which is preliminary data.</text>
</comment>
<comment type="catalytic activity">
    <reaction evidence="8">
        <text>ATP + H2O + cellular proteinSide 1 = ADP + phosphate + cellular proteinSide 2.</text>
        <dbReference type="EC" id="7.4.2.8"/>
    </reaction>
</comment>
<dbReference type="GO" id="GO:0046933">
    <property type="term" value="F:proton-transporting ATP synthase activity, rotational mechanism"/>
    <property type="evidence" value="ECO:0007669"/>
    <property type="project" value="TreeGrafter"/>
</dbReference>
<dbReference type="PANTHER" id="PTHR15184">
    <property type="entry name" value="ATP SYNTHASE"/>
    <property type="match status" value="1"/>
</dbReference>
<keyword evidence="7" id="KW-1278">Translocase</keyword>
<evidence type="ECO:0000256" key="5">
    <source>
        <dbReference type="ARBA" id="ARBA00022840"/>
    </source>
</evidence>
<gene>
    <name evidence="10" type="ORF">SAMN02745164_00960</name>
</gene>
<dbReference type="STRING" id="1122195.SAMN02745164_00960"/>
<evidence type="ECO:0000256" key="6">
    <source>
        <dbReference type="ARBA" id="ARBA00022927"/>
    </source>
</evidence>
<organism evidence="10 11">
    <name type="scientific">Marinitoga hydrogenitolerans (strain DSM 16785 / JCM 12826 / AT1271)</name>
    <dbReference type="NCBI Taxonomy" id="1122195"/>
    <lineage>
        <taxon>Bacteria</taxon>
        <taxon>Thermotogati</taxon>
        <taxon>Thermotogota</taxon>
        <taxon>Thermotogae</taxon>
        <taxon>Petrotogales</taxon>
        <taxon>Petrotogaceae</taxon>
        <taxon>Marinitoga</taxon>
    </lineage>
</organism>
<dbReference type="GO" id="GO:0008564">
    <property type="term" value="F:protein-exporting ATPase activity"/>
    <property type="evidence" value="ECO:0007669"/>
    <property type="project" value="UniProtKB-EC"/>
</dbReference>
<dbReference type="GO" id="GO:0016887">
    <property type="term" value="F:ATP hydrolysis activity"/>
    <property type="evidence" value="ECO:0007669"/>
    <property type="project" value="InterPro"/>
</dbReference>
<dbReference type="Pfam" id="PF02874">
    <property type="entry name" value="ATP-synt_ab_N"/>
    <property type="match status" value="1"/>
</dbReference>
<dbReference type="GO" id="GO:0030254">
    <property type="term" value="P:protein secretion by the type III secretion system"/>
    <property type="evidence" value="ECO:0007669"/>
    <property type="project" value="InterPro"/>
</dbReference>
<dbReference type="InterPro" id="IPR020003">
    <property type="entry name" value="ATPase_a/bsu_AS"/>
</dbReference>
<accession>A0A1M4VMG3</accession>
<evidence type="ECO:0000256" key="8">
    <source>
        <dbReference type="ARBA" id="ARBA00034006"/>
    </source>
</evidence>
<protein>
    <submittedName>
        <fullName evidence="10">Type III secretion system ATPase, FliI/YscN</fullName>
    </submittedName>
</protein>